<comment type="caution">
    <text evidence="4">The sequence shown here is derived from an EMBL/GenBank/DDBJ whole genome shotgun (WGS) entry which is preliminary data.</text>
</comment>
<sequence length="363" mass="41487">MIFFFFLMLFFFPHNLSFILLTCHHLLLSLRTTLFVRFKSEVVACGVVYTAAHRFQVPLPENPPWWKAFDADKAGIDEVCRVLAHLYSLPKAQYIPVCKETGSFSTSNRSWDSPSQSVPKEVASNGPSGNDDTGATPKGAPAAATGQEVRKDVVTRAPLEKAKSSEESKSSFPEGEIRDEPGSKSITVRKTEAGTGEKDKNKDRDRERERKKERSKSWDRDRGRERERDDIEREKDRAKGRSYHSRDKARQEKSKRPSSGVVYNKHQHPLIMDDDKQQLRISYKPILSHILKQLHLQKAHYTHETKERNQHYYTTQEITMKDGIIISIICSNETKNGAEQDAAKQAIVLHIDAFGYTITRLDL</sequence>
<dbReference type="AlphaFoldDB" id="A0A328CZZ0"/>
<feature type="compositionally biased region" description="Basic and acidic residues" evidence="3">
    <location>
        <begin position="148"/>
        <end position="182"/>
    </location>
</feature>
<feature type="compositionally biased region" description="Basic and acidic residues" evidence="3">
    <location>
        <begin position="189"/>
        <end position="255"/>
    </location>
</feature>
<reference evidence="4 5" key="1">
    <citation type="submission" date="2018-06" db="EMBL/GenBank/DDBJ databases">
        <title>The Genome of Cuscuta australis (Dodder) Provides Insight into the Evolution of Plant Parasitism.</title>
        <authorList>
            <person name="Liu H."/>
        </authorList>
    </citation>
    <scope>NUCLEOTIDE SEQUENCE [LARGE SCALE GENOMIC DNA]</scope>
    <source>
        <strain evidence="5">cv. Yunnan</strain>
        <tissue evidence="4">Vines</tissue>
    </source>
</reference>
<feature type="region of interest" description="Disordered" evidence="3">
    <location>
        <begin position="104"/>
        <end position="261"/>
    </location>
</feature>
<evidence type="ECO:0008006" key="6">
    <source>
        <dbReference type="Google" id="ProtNLM"/>
    </source>
</evidence>
<dbReference type="GO" id="GO:0006357">
    <property type="term" value="P:regulation of transcription by RNA polymerase II"/>
    <property type="evidence" value="ECO:0007669"/>
    <property type="project" value="InterPro"/>
</dbReference>
<keyword evidence="1" id="KW-0132">Cell division</keyword>
<dbReference type="EMBL" id="NQVE01000203">
    <property type="protein sequence ID" value="RAL39052.1"/>
    <property type="molecule type" value="Genomic_DNA"/>
</dbReference>
<feature type="compositionally biased region" description="Low complexity" evidence="3">
    <location>
        <begin position="133"/>
        <end position="146"/>
    </location>
</feature>
<keyword evidence="5" id="KW-1185">Reference proteome</keyword>
<gene>
    <name evidence="4" type="ORF">DM860_011538</name>
</gene>
<dbReference type="PANTHER" id="PTHR10026">
    <property type="entry name" value="CYCLIN"/>
    <property type="match status" value="1"/>
</dbReference>
<evidence type="ECO:0000256" key="2">
    <source>
        <dbReference type="ARBA" id="ARBA00023306"/>
    </source>
</evidence>
<feature type="compositionally biased region" description="Polar residues" evidence="3">
    <location>
        <begin position="104"/>
        <end position="118"/>
    </location>
</feature>
<organism evidence="4 5">
    <name type="scientific">Cuscuta australis</name>
    <dbReference type="NCBI Taxonomy" id="267555"/>
    <lineage>
        <taxon>Eukaryota</taxon>
        <taxon>Viridiplantae</taxon>
        <taxon>Streptophyta</taxon>
        <taxon>Embryophyta</taxon>
        <taxon>Tracheophyta</taxon>
        <taxon>Spermatophyta</taxon>
        <taxon>Magnoliopsida</taxon>
        <taxon>eudicotyledons</taxon>
        <taxon>Gunneridae</taxon>
        <taxon>Pentapetalae</taxon>
        <taxon>asterids</taxon>
        <taxon>lamiids</taxon>
        <taxon>Solanales</taxon>
        <taxon>Convolvulaceae</taxon>
        <taxon>Cuscuteae</taxon>
        <taxon>Cuscuta</taxon>
        <taxon>Cuscuta subgen. Grammica</taxon>
        <taxon>Cuscuta sect. Cleistogrammica</taxon>
    </lineage>
</organism>
<dbReference type="GO" id="GO:0016538">
    <property type="term" value="F:cyclin-dependent protein serine/threonine kinase regulator activity"/>
    <property type="evidence" value="ECO:0007669"/>
    <property type="project" value="InterPro"/>
</dbReference>
<dbReference type="Proteomes" id="UP000249390">
    <property type="component" value="Unassembled WGS sequence"/>
</dbReference>
<protein>
    <recommendedName>
        <fullName evidence="6">Cyclin-like domain-containing protein</fullName>
    </recommendedName>
</protein>
<name>A0A328CZZ0_9ASTE</name>
<evidence type="ECO:0000313" key="5">
    <source>
        <dbReference type="Proteomes" id="UP000249390"/>
    </source>
</evidence>
<proteinExistence type="predicted"/>
<dbReference type="InterPro" id="IPR036915">
    <property type="entry name" value="Cyclin-like_sf"/>
</dbReference>
<dbReference type="SUPFAM" id="SSF47954">
    <property type="entry name" value="Cyclin-like"/>
    <property type="match status" value="1"/>
</dbReference>
<dbReference type="Gene3D" id="1.10.472.10">
    <property type="entry name" value="Cyclin-like"/>
    <property type="match status" value="1"/>
</dbReference>
<accession>A0A328CZZ0</accession>
<keyword evidence="2" id="KW-0131">Cell cycle</keyword>
<dbReference type="InterPro" id="IPR043198">
    <property type="entry name" value="Cyclin/Ssn8"/>
</dbReference>
<evidence type="ECO:0000256" key="1">
    <source>
        <dbReference type="ARBA" id="ARBA00022618"/>
    </source>
</evidence>
<dbReference type="GO" id="GO:0051301">
    <property type="term" value="P:cell division"/>
    <property type="evidence" value="ECO:0007669"/>
    <property type="project" value="UniProtKB-KW"/>
</dbReference>
<evidence type="ECO:0000313" key="4">
    <source>
        <dbReference type="EMBL" id="RAL39052.1"/>
    </source>
</evidence>
<evidence type="ECO:0000256" key="3">
    <source>
        <dbReference type="SAM" id="MobiDB-lite"/>
    </source>
</evidence>